<reference evidence="2" key="1">
    <citation type="journal article" date="2019" name="Int. J. Syst. Evol. Microbiol.">
        <title>The Global Catalogue of Microorganisms (GCM) 10K type strain sequencing project: providing services to taxonomists for standard genome sequencing and annotation.</title>
        <authorList>
            <consortium name="The Broad Institute Genomics Platform"/>
            <consortium name="The Broad Institute Genome Sequencing Center for Infectious Disease"/>
            <person name="Wu L."/>
            <person name="Ma J."/>
        </authorList>
    </citation>
    <scope>NUCLEOTIDE SEQUENCE [LARGE SCALE GENOMIC DNA]</scope>
    <source>
        <strain evidence="2">CCM 8937</strain>
    </source>
</reference>
<dbReference type="Pfam" id="PF10704">
    <property type="entry name" value="DUF2508"/>
    <property type="match status" value="1"/>
</dbReference>
<comment type="caution">
    <text evidence="1">The sequence shown here is derived from an EMBL/GenBank/DDBJ whole genome shotgun (WGS) entry which is preliminary data.</text>
</comment>
<keyword evidence="2" id="KW-1185">Reference proteome</keyword>
<dbReference type="Proteomes" id="UP001597191">
    <property type="component" value="Unassembled WGS sequence"/>
</dbReference>
<sequence length="81" mass="9394">MFSRKKQLLRRQGDDELRAEIVDVQDQLLRLRRVELQDAELGGQFAESVKLQQAKFNLLYNEARHRGTKAAVISQAITRID</sequence>
<name>A0ABW4BQG0_9LACO</name>
<dbReference type="RefSeq" id="WP_125649915.1">
    <property type="nucleotide sequence ID" value="NZ_JBHTOH010000088.1"/>
</dbReference>
<evidence type="ECO:0000313" key="1">
    <source>
        <dbReference type="EMBL" id="MFD1411830.1"/>
    </source>
</evidence>
<dbReference type="InterPro" id="IPR019644">
    <property type="entry name" value="DUF2508"/>
</dbReference>
<accession>A0ABW4BQG0</accession>
<dbReference type="EMBL" id="JBHTOH010000088">
    <property type="protein sequence ID" value="MFD1411830.1"/>
    <property type="molecule type" value="Genomic_DNA"/>
</dbReference>
<organism evidence="1 2">
    <name type="scientific">Lapidilactobacillus gannanensis</name>
    <dbReference type="NCBI Taxonomy" id="2486002"/>
    <lineage>
        <taxon>Bacteria</taxon>
        <taxon>Bacillati</taxon>
        <taxon>Bacillota</taxon>
        <taxon>Bacilli</taxon>
        <taxon>Lactobacillales</taxon>
        <taxon>Lactobacillaceae</taxon>
        <taxon>Lapidilactobacillus</taxon>
    </lineage>
</organism>
<protein>
    <submittedName>
        <fullName evidence="1">DUF2508 family protein</fullName>
    </submittedName>
</protein>
<proteinExistence type="predicted"/>
<evidence type="ECO:0000313" key="2">
    <source>
        <dbReference type="Proteomes" id="UP001597191"/>
    </source>
</evidence>
<gene>
    <name evidence="1" type="ORF">ACFQ4R_09565</name>
</gene>